<dbReference type="InterPro" id="IPR016864">
    <property type="entry name" value="UCP028035"/>
</dbReference>
<name>A0ABQ0GK09_9PEZI</name>
<dbReference type="PANTHER" id="PTHR38795:SF1">
    <property type="entry name" value="DUF6604 DOMAIN-CONTAINING PROTEIN"/>
    <property type="match status" value="1"/>
</dbReference>
<dbReference type="PANTHER" id="PTHR38795">
    <property type="entry name" value="DUF6604 DOMAIN-CONTAINING PROTEIN"/>
    <property type="match status" value="1"/>
</dbReference>
<dbReference type="GeneID" id="98179063"/>
<evidence type="ECO:0000313" key="4">
    <source>
        <dbReference type="Proteomes" id="UP001628179"/>
    </source>
</evidence>
<dbReference type="RefSeq" id="XP_070919841.1">
    <property type="nucleotide sequence ID" value="XM_071063740.1"/>
</dbReference>
<feature type="region of interest" description="Disordered" evidence="1">
    <location>
        <begin position="824"/>
        <end position="850"/>
    </location>
</feature>
<evidence type="ECO:0000259" key="2">
    <source>
        <dbReference type="Pfam" id="PF20253"/>
    </source>
</evidence>
<reference evidence="3 4" key="1">
    <citation type="submission" date="2024-09" db="EMBL/GenBank/DDBJ databases">
        <title>Itraconazole resistance in Madurella fahalii resulting from another homologue of gene encoding cytochrome P450 14-alpha sterol demethylase (CYP51).</title>
        <authorList>
            <person name="Yoshioka I."/>
            <person name="Fahal A.H."/>
            <person name="Kaneko S."/>
            <person name="Yaguchi T."/>
        </authorList>
    </citation>
    <scope>NUCLEOTIDE SEQUENCE [LARGE SCALE GENOMIC DNA]</scope>
    <source>
        <strain evidence="3 4">IFM 68171</strain>
    </source>
</reference>
<evidence type="ECO:0000256" key="1">
    <source>
        <dbReference type="SAM" id="MobiDB-lite"/>
    </source>
</evidence>
<dbReference type="PIRSF" id="PIRSF028035">
    <property type="entry name" value="UCP028035"/>
    <property type="match status" value="1"/>
</dbReference>
<protein>
    <submittedName>
        <fullName evidence="3">DUF6604 domain-containing protein</fullName>
    </submittedName>
</protein>
<dbReference type="Proteomes" id="UP001628179">
    <property type="component" value="Unassembled WGS sequence"/>
</dbReference>
<keyword evidence="4" id="KW-1185">Reference proteome</keyword>
<gene>
    <name evidence="3" type="ORF">MFIFM68171_08320</name>
</gene>
<feature type="compositionally biased region" description="Basic residues" evidence="1">
    <location>
        <begin position="198"/>
        <end position="225"/>
    </location>
</feature>
<proteinExistence type="predicted"/>
<accession>A0ABQ0GK09</accession>
<feature type="region of interest" description="Disordered" evidence="1">
    <location>
        <begin position="167"/>
        <end position="236"/>
    </location>
</feature>
<dbReference type="Pfam" id="PF20253">
    <property type="entry name" value="DUF6604"/>
    <property type="match status" value="1"/>
</dbReference>
<feature type="compositionally biased region" description="Acidic residues" evidence="1">
    <location>
        <begin position="171"/>
        <end position="181"/>
    </location>
</feature>
<evidence type="ECO:0000313" key="3">
    <source>
        <dbReference type="EMBL" id="GAB1318110.1"/>
    </source>
</evidence>
<organism evidence="3 4">
    <name type="scientific">Madurella fahalii</name>
    <dbReference type="NCBI Taxonomy" id="1157608"/>
    <lineage>
        <taxon>Eukaryota</taxon>
        <taxon>Fungi</taxon>
        <taxon>Dikarya</taxon>
        <taxon>Ascomycota</taxon>
        <taxon>Pezizomycotina</taxon>
        <taxon>Sordariomycetes</taxon>
        <taxon>Sordariomycetidae</taxon>
        <taxon>Sordariales</taxon>
        <taxon>Sordariales incertae sedis</taxon>
        <taxon>Madurella</taxon>
    </lineage>
</organism>
<dbReference type="EMBL" id="BAAFSV010000004">
    <property type="protein sequence ID" value="GAB1318110.1"/>
    <property type="molecule type" value="Genomic_DNA"/>
</dbReference>
<comment type="caution">
    <text evidence="3">The sequence shown here is derived from an EMBL/GenBank/DDBJ whole genome shotgun (WGS) entry which is preliminary data.</text>
</comment>
<feature type="domain" description="DUF6604" evidence="2">
    <location>
        <begin position="9"/>
        <end position="308"/>
    </location>
</feature>
<sequence length="996" mass="112785">MASHSNYLAYKRDTSKLLYWMIKTYNNIIETLEETYDDGTAANTTGEITVSRLVELSRLIADHITSVPPVIFQLFRSVIDNRTATHKLFEQLAAKSADPEIKKSNASHKHFIDALTEAYHILGGKDWEDGAPESSADAGTAADSLPAKEDLDRLVLENKFSVLTLERGGYSDEESGESSGEESDKKSRQAPTSISRSRQPRPGRGKKSKRGAKAKKQQKRQKLQKQQKTAEATDSSLDHLPLESYRIIPGTDEGGLEYLLAVCCLVDDMIDHRAYLQNFWRDCAYDGLNTAVAGTMSNLVIATVQRTLSVMFADFPDRQSYESIIHTIACCSMEKAQNKPTLVRVCGEQGSEVQETTMDIKEQCMIYTYHALVDFLEDFQKTRSGKPTKRMLKEIRDWDATLDLQRATEEQRIQWRRSYTINWLYDLVNLFSFPVVQHNATQGEKHVLEKVDWSPQGPWAKHRRLFGLDEFVGLVTSLAMQKPGTNIRHRILPHHVFQLQCMVDSFMVSRGWFSSIMCGHVLTPPAQEFQSRRDINLFLGQQNEHQDRGFLRAVDKVKAMFRRDSFLSQASDRHQANCELLERFQAQFSDWLGQSKCRREPDGVPPSRFSDSTSNGLWEYSPFLCGVGLAEGLELAYRVGMRVWDKATEPLLLIHLNNMLMKKGYIKNSVPLCDKLQELLLFAFYVRGKIPATDFAFRQAIRDKIGTGARPGRATNGLFTANQETADLDDNSVLDIEANEYFNVKSHLLLYRESNWNYNAIPDADLILGFSLFFLRLAQANHVVDPATGRIRLEDTEPVRRAKAAGWPEHVLLLMIAATKSKLPEPHSWPSSDTEQPAGTASAGGGSGSGRPEIHERYLFEFFKLDIFNEVCGDHARAGFNYVAATEYFLAVFSSIEQKLREQGNRLYQRARNSDLGRRGQARVALTLLAITEEDEECLRIIAEVLEQHPAPEFEGFIYWDGLRRAVDMMERAAEVRRDQPENTSLIILSGTAKGL</sequence>
<dbReference type="InterPro" id="IPR046539">
    <property type="entry name" value="DUF6604"/>
</dbReference>